<keyword evidence="1" id="KW-0732">Signal</keyword>
<dbReference type="Pfam" id="PF20736">
    <property type="entry name" value="Glyco_hydro127M"/>
    <property type="match status" value="1"/>
</dbReference>
<dbReference type="GO" id="GO:0005975">
    <property type="term" value="P:carbohydrate metabolic process"/>
    <property type="evidence" value="ECO:0007669"/>
    <property type="project" value="InterPro"/>
</dbReference>
<evidence type="ECO:0000313" key="3">
    <source>
        <dbReference type="EMBL" id="VGO13508.1"/>
    </source>
</evidence>
<dbReference type="InterPro" id="IPR008928">
    <property type="entry name" value="6-hairpin_glycosidase_sf"/>
</dbReference>
<dbReference type="PANTHER" id="PTHR43465:SF1">
    <property type="entry name" value="NON-REDUCING END BETA-L-ARABINOFURANOSIDASE"/>
    <property type="match status" value="1"/>
</dbReference>
<reference evidence="3 4" key="1">
    <citation type="submission" date="2019-04" db="EMBL/GenBank/DDBJ databases">
        <authorList>
            <person name="Van Vliet M D."/>
        </authorList>
    </citation>
    <scope>NUCLEOTIDE SEQUENCE [LARGE SCALE GENOMIC DNA]</scope>
    <source>
        <strain evidence="3 4">F1</strain>
    </source>
</reference>
<feature type="signal peptide" evidence="1">
    <location>
        <begin position="1"/>
        <end position="19"/>
    </location>
</feature>
<evidence type="ECO:0000259" key="2">
    <source>
        <dbReference type="Pfam" id="PF20736"/>
    </source>
</evidence>
<evidence type="ECO:0000313" key="4">
    <source>
        <dbReference type="Proteomes" id="UP000366872"/>
    </source>
</evidence>
<gene>
    <name evidence="3" type="ORF">PDESU_02065</name>
</gene>
<dbReference type="PANTHER" id="PTHR43465">
    <property type="entry name" value="DUF1680 DOMAIN PROTEIN (AFU_ORTHOLOGUE AFUA_1G08910)"/>
    <property type="match status" value="1"/>
</dbReference>
<sequence>MQKLTIAICCLGMLASVFAGSTSERTSIGLENIEIKGDLGKRIDRNFNRLEEERYQPIQDTGCFRKANYRWPGDMEGRTILSLAMLQQSGEREAKYLPKIMEMTPGRMNEVGYFGINYFPKCDEQQLSGHGWLLRGLCELYADRQDPAVKTMIEKIADNLVVPTQGKHKVYPIEPRTRVKNKGKVSGEVLSEDGIWRLSSDVGCDFIFMDGVIQAADILGRKDLYPIIDEMVARFLEVDLVAIEAQTHSTMTALRALIRYAELADKPELIAEAEKRFDLYLREGSTENHANYNWFGRPTHTEPCAVIDAFMVATQLWQISGNPRYLEQAHKMYFNGMGHGQRQNGGFGCDKCLGAEGPFMQIKMPEAWFCCTMRGSEGLVRAEEYAFVQSGDTLMLPFFNDATVNFKGGTFQVTTAYPYEGVVSVKMEKAPEAGTALAFFKPTWAGKTEITLNGKSVNAAEKEGFVTVNAELNAGDALVYTFEQVPYWAETQNIHTLKGYQRVYQGPLLLGMITNKELILPADAKLSWNAETKQVDVSGSDVKLSPINDVIDNNYQRRGYKRQALWRKK</sequence>
<dbReference type="InterPro" id="IPR049046">
    <property type="entry name" value="Beta-AFase-like_GH127_middle"/>
</dbReference>
<dbReference type="Proteomes" id="UP000366872">
    <property type="component" value="Unassembled WGS sequence"/>
</dbReference>
<proteinExistence type="predicted"/>
<name>A0A6C2U0L9_PONDE</name>
<dbReference type="EMBL" id="CAAHFG010000001">
    <property type="protein sequence ID" value="VGO13508.1"/>
    <property type="molecule type" value="Genomic_DNA"/>
</dbReference>
<dbReference type="SUPFAM" id="SSF48208">
    <property type="entry name" value="Six-hairpin glycosidases"/>
    <property type="match status" value="1"/>
</dbReference>
<feature type="domain" description="Non-reducing end beta-L-arabinofuranosidase-like GH127 middle" evidence="2">
    <location>
        <begin position="400"/>
        <end position="480"/>
    </location>
</feature>
<dbReference type="RefSeq" id="WP_136079077.1">
    <property type="nucleotide sequence ID" value="NZ_CAAHFG010000001.1"/>
</dbReference>
<accession>A0A6C2U0L9</accession>
<keyword evidence="4" id="KW-1185">Reference proteome</keyword>
<evidence type="ECO:0000256" key="1">
    <source>
        <dbReference type="SAM" id="SignalP"/>
    </source>
</evidence>
<dbReference type="InterPro" id="IPR049174">
    <property type="entry name" value="Beta-AFase-like"/>
</dbReference>
<dbReference type="AlphaFoldDB" id="A0A6C2U0L9"/>
<feature type="chain" id="PRO_5025540121" description="Non-reducing end beta-L-arabinofuranosidase-like GH127 middle domain-containing protein" evidence="1">
    <location>
        <begin position="20"/>
        <end position="569"/>
    </location>
</feature>
<organism evidence="3 4">
    <name type="scientific">Pontiella desulfatans</name>
    <dbReference type="NCBI Taxonomy" id="2750659"/>
    <lineage>
        <taxon>Bacteria</taxon>
        <taxon>Pseudomonadati</taxon>
        <taxon>Kiritimatiellota</taxon>
        <taxon>Kiritimatiellia</taxon>
        <taxon>Kiritimatiellales</taxon>
        <taxon>Pontiellaceae</taxon>
        <taxon>Pontiella</taxon>
    </lineage>
</organism>
<protein>
    <recommendedName>
        <fullName evidence="2">Non-reducing end beta-L-arabinofuranosidase-like GH127 middle domain-containing protein</fullName>
    </recommendedName>
</protein>